<dbReference type="STRING" id="87626.PTD2_19732"/>
<dbReference type="OrthoDB" id="9790967at2"/>
<dbReference type="InterPro" id="IPR029045">
    <property type="entry name" value="ClpP/crotonase-like_dom_sf"/>
</dbReference>
<dbReference type="PANTHER" id="PTHR43176:SF3">
    <property type="entry name" value="3-HYDROXYISOBUTYRYL-COA HYDROLASE, MITOCHONDRIAL"/>
    <property type="match status" value="1"/>
</dbReference>
<dbReference type="GO" id="GO:0006574">
    <property type="term" value="P:L-valine catabolic process"/>
    <property type="evidence" value="ECO:0007669"/>
    <property type="project" value="TreeGrafter"/>
</dbReference>
<protein>
    <recommendedName>
        <fullName evidence="2">3-hydroxyisobutyryl-CoA hydrolase</fullName>
        <ecNumber evidence="2">3.1.2.4</ecNumber>
    </recommendedName>
</protein>
<comment type="catalytic activity">
    <reaction evidence="1">
        <text>3-hydroxy-2-methylpropanoyl-CoA + H2O = 3-hydroxy-2-methylpropanoate + CoA + H(+)</text>
        <dbReference type="Rhea" id="RHEA:20888"/>
        <dbReference type="ChEBI" id="CHEBI:11805"/>
        <dbReference type="ChEBI" id="CHEBI:15377"/>
        <dbReference type="ChEBI" id="CHEBI:15378"/>
        <dbReference type="ChEBI" id="CHEBI:57287"/>
        <dbReference type="ChEBI" id="CHEBI:57340"/>
        <dbReference type="EC" id="3.1.2.4"/>
    </reaction>
</comment>
<dbReference type="EC" id="3.1.2.4" evidence="2"/>
<dbReference type="CDD" id="cd06558">
    <property type="entry name" value="crotonase-like"/>
    <property type="match status" value="1"/>
</dbReference>
<proteinExistence type="predicted"/>
<dbReference type="PANTHER" id="PTHR43176">
    <property type="entry name" value="3-HYDROXYISOBUTYRYL-COA HYDROLASE-RELATED"/>
    <property type="match status" value="1"/>
</dbReference>
<evidence type="ECO:0000256" key="2">
    <source>
        <dbReference type="ARBA" id="ARBA00011915"/>
    </source>
</evidence>
<evidence type="ECO:0000313" key="5">
    <source>
        <dbReference type="EMBL" id="EAR28080.1"/>
    </source>
</evidence>
<evidence type="ECO:0000256" key="1">
    <source>
        <dbReference type="ARBA" id="ARBA00001709"/>
    </source>
</evidence>
<name>A4C9M2_9GAMM</name>
<sequence length="371" mass="40947">MSAVIFREVEAISGLKIGIATLNAEKSLNALNFEMVSLLTPQLKLWQSDKTIAMVLLQGAGEKAFCAGGDVVSLYKAMNDATKNEYVERFFSAEYELDYLIHCFEKPLLVWGNGIIMGGGLGLMAGASHRVVTETSRIAMPEITIGLYPDVGGSYFLTKMPEQLGLFLGLTGASINSEDAKYVGLADYFLKAEFKNKLFDELVVTNWGQTVALNHQKLDSVLLKLQQESGKPLQSNIKANLAVIKQMNALATLNEKISFLANVDTDNVWLQKAIKSLKHGSPLSMCLIEQQLIRGQDLPLAECFQMELGLSVKCGQFGEFEEGVRALLIDKDGQPVWRYQSIENVPVDVIADFFESPWSAQTHPLKSLLKD</sequence>
<evidence type="ECO:0000256" key="3">
    <source>
        <dbReference type="ARBA" id="ARBA00022801"/>
    </source>
</evidence>
<dbReference type="InterPro" id="IPR045004">
    <property type="entry name" value="ECH_dom"/>
</dbReference>
<evidence type="ECO:0000259" key="4">
    <source>
        <dbReference type="Pfam" id="PF16113"/>
    </source>
</evidence>
<dbReference type="Pfam" id="PF16113">
    <property type="entry name" value="ECH_2"/>
    <property type="match status" value="1"/>
</dbReference>
<dbReference type="NCBIfam" id="NF004127">
    <property type="entry name" value="PRK05617.1"/>
    <property type="match status" value="1"/>
</dbReference>
<keyword evidence="5" id="KW-0413">Isomerase</keyword>
<reference evidence="5 6" key="1">
    <citation type="submission" date="2006-02" db="EMBL/GenBank/DDBJ databases">
        <authorList>
            <person name="Moran M.A."/>
            <person name="Kjelleberg S."/>
            <person name="Egan S."/>
            <person name="Saunders N."/>
            <person name="Thomas T."/>
            <person name="Ferriera S."/>
            <person name="Johnson J."/>
            <person name="Kravitz S."/>
            <person name="Halpern A."/>
            <person name="Remington K."/>
            <person name="Beeson K."/>
            <person name="Tran B."/>
            <person name="Rogers Y.-H."/>
            <person name="Friedman R."/>
            <person name="Venter J.C."/>
        </authorList>
    </citation>
    <scope>NUCLEOTIDE SEQUENCE [LARGE SCALE GENOMIC DNA]</scope>
    <source>
        <strain evidence="5 6">D2</strain>
    </source>
</reference>
<dbReference type="GO" id="GO:0003860">
    <property type="term" value="F:3-hydroxyisobutyryl-CoA hydrolase activity"/>
    <property type="evidence" value="ECO:0007669"/>
    <property type="project" value="UniProtKB-EC"/>
</dbReference>
<dbReference type="InterPro" id="IPR032259">
    <property type="entry name" value="HIBYL-CoA-H"/>
</dbReference>
<dbReference type="GO" id="GO:0016853">
    <property type="term" value="F:isomerase activity"/>
    <property type="evidence" value="ECO:0007669"/>
    <property type="project" value="UniProtKB-KW"/>
</dbReference>
<keyword evidence="6" id="KW-1185">Reference proteome</keyword>
<keyword evidence="3" id="KW-0378">Hydrolase</keyword>
<feature type="domain" description="Enoyl-CoA hydratase/isomerase" evidence="4">
    <location>
        <begin position="17"/>
        <end position="354"/>
    </location>
</feature>
<gene>
    <name evidence="5" type="ORF">PTD2_19732</name>
</gene>
<dbReference type="AlphaFoldDB" id="A4C9M2"/>
<evidence type="ECO:0000313" key="6">
    <source>
        <dbReference type="Proteomes" id="UP000006201"/>
    </source>
</evidence>
<accession>A4C9M2</accession>
<dbReference type="Proteomes" id="UP000006201">
    <property type="component" value="Unassembled WGS sequence"/>
</dbReference>
<comment type="caution">
    <text evidence="5">The sequence shown here is derived from an EMBL/GenBank/DDBJ whole genome shotgun (WGS) entry which is preliminary data.</text>
</comment>
<dbReference type="Gene3D" id="3.90.226.10">
    <property type="entry name" value="2-enoyl-CoA Hydratase, Chain A, domain 1"/>
    <property type="match status" value="1"/>
</dbReference>
<organism evidence="5 6">
    <name type="scientific">Pseudoalteromonas tunicata D2</name>
    <dbReference type="NCBI Taxonomy" id="87626"/>
    <lineage>
        <taxon>Bacteria</taxon>
        <taxon>Pseudomonadati</taxon>
        <taxon>Pseudomonadota</taxon>
        <taxon>Gammaproteobacteria</taxon>
        <taxon>Alteromonadales</taxon>
        <taxon>Pseudoalteromonadaceae</taxon>
        <taxon>Pseudoalteromonas</taxon>
    </lineage>
</organism>
<dbReference type="RefSeq" id="WP_009839912.1">
    <property type="nucleotide sequence ID" value="NZ_CH959301.1"/>
</dbReference>
<dbReference type="GO" id="GO:0005829">
    <property type="term" value="C:cytosol"/>
    <property type="evidence" value="ECO:0007669"/>
    <property type="project" value="TreeGrafter"/>
</dbReference>
<dbReference type="HOGENOM" id="CLU_009834_22_1_6"/>
<dbReference type="SUPFAM" id="SSF52096">
    <property type="entry name" value="ClpP/crotonase"/>
    <property type="match status" value="1"/>
</dbReference>
<dbReference type="eggNOG" id="COG1024">
    <property type="taxonomic scope" value="Bacteria"/>
</dbReference>
<dbReference type="EMBL" id="AAOH01000004">
    <property type="protein sequence ID" value="EAR28080.1"/>
    <property type="molecule type" value="Genomic_DNA"/>
</dbReference>